<dbReference type="InterPro" id="IPR001867">
    <property type="entry name" value="OmpR/PhoB-type_DNA-bd"/>
</dbReference>
<dbReference type="GO" id="GO:0006355">
    <property type="term" value="P:regulation of DNA-templated transcription"/>
    <property type="evidence" value="ECO:0007669"/>
    <property type="project" value="InterPro"/>
</dbReference>
<dbReference type="PROSITE" id="PS51755">
    <property type="entry name" value="OMPR_PHOB"/>
    <property type="match status" value="1"/>
</dbReference>
<comment type="caution">
    <text evidence="10">The sequence shown here is derived from an EMBL/GenBank/DDBJ whole genome shotgun (WGS) entry which is preliminary data.</text>
</comment>
<dbReference type="InterPro" id="IPR036388">
    <property type="entry name" value="WH-like_DNA-bd_sf"/>
</dbReference>
<evidence type="ECO:0000256" key="5">
    <source>
        <dbReference type="ARBA" id="ARBA00023163"/>
    </source>
</evidence>
<dbReference type="PANTHER" id="PTHR48111:SF1">
    <property type="entry name" value="TWO-COMPONENT RESPONSE REGULATOR ORR33"/>
    <property type="match status" value="1"/>
</dbReference>
<accession>A0A4Q0Y1H9</accession>
<dbReference type="STRING" id="877500.GCA_000935065_00800"/>
<dbReference type="InterPro" id="IPR001789">
    <property type="entry name" value="Sig_transdc_resp-reg_receiver"/>
</dbReference>
<reference evidence="10 11" key="1">
    <citation type="submission" date="2017-10" db="EMBL/GenBank/DDBJ databases">
        <title>Genomics of the genus Arcobacter.</title>
        <authorList>
            <person name="Perez-Cataluna A."/>
            <person name="Figueras M.J."/>
        </authorList>
    </citation>
    <scope>NUCLEOTIDE SEQUENCE [LARGE SCALE GENOMIC DNA]</scope>
    <source>
        <strain evidence="10 11">DSM 24636</strain>
    </source>
</reference>
<dbReference type="Gene3D" id="1.10.10.10">
    <property type="entry name" value="Winged helix-like DNA-binding domain superfamily/Winged helix DNA-binding domain"/>
    <property type="match status" value="1"/>
</dbReference>
<keyword evidence="2" id="KW-0902">Two-component regulatory system</keyword>
<dbReference type="GO" id="GO:0000156">
    <property type="term" value="F:phosphorelay response regulator activity"/>
    <property type="evidence" value="ECO:0007669"/>
    <property type="project" value="TreeGrafter"/>
</dbReference>
<proteinExistence type="predicted"/>
<evidence type="ECO:0000256" key="6">
    <source>
        <dbReference type="PROSITE-ProRule" id="PRU00169"/>
    </source>
</evidence>
<keyword evidence="1 6" id="KW-0597">Phosphoprotein</keyword>
<evidence type="ECO:0000313" key="11">
    <source>
        <dbReference type="Proteomes" id="UP000290191"/>
    </source>
</evidence>
<keyword evidence="5" id="KW-0804">Transcription</keyword>
<name>A0A4Q0Y1H9_9BACT</name>
<gene>
    <name evidence="10" type="ORF">CRV06_11185</name>
</gene>
<dbReference type="PANTHER" id="PTHR48111">
    <property type="entry name" value="REGULATOR OF RPOS"/>
    <property type="match status" value="1"/>
</dbReference>
<dbReference type="GO" id="GO:0032993">
    <property type="term" value="C:protein-DNA complex"/>
    <property type="evidence" value="ECO:0007669"/>
    <property type="project" value="TreeGrafter"/>
</dbReference>
<dbReference type="InterPro" id="IPR039420">
    <property type="entry name" value="WalR-like"/>
</dbReference>
<dbReference type="EMBL" id="PDKO01000010">
    <property type="protein sequence ID" value="RXJ62091.1"/>
    <property type="molecule type" value="Genomic_DNA"/>
</dbReference>
<dbReference type="SUPFAM" id="SSF46894">
    <property type="entry name" value="C-terminal effector domain of the bipartite response regulators"/>
    <property type="match status" value="1"/>
</dbReference>
<evidence type="ECO:0000256" key="3">
    <source>
        <dbReference type="ARBA" id="ARBA00023015"/>
    </source>
</evidence>
<evidence type="ECO:0000256" key="2">
    <source>
        <dbReference type="ARBA" id="ARBA00023012"/>
    </source>
</evidence>
<dbReference type="GO" id="GO:0005829">
    <property type="term" value="C:cytosol"/>
    <property type="evidence" value="ECO:0007669"/>
    <property type="project" value="TreeGrafter"/>
</dbReference>
<evidence type="ECO:0000259" key="9">
    <source>
        <dbReference type="PROSITE" id="PS51755"/>
    </source>
</evidence>
<dbReference type="GO" id="GO:0000976">
    <property type="term" value="F:transcription cis-regulatory region binding"/>
    <property type="evidence" value="ECO:0007669"/>
    <property type="project" value="TreeGrafter"/>
</dbReference>
<dbReference type="PROSITE" id="PS50110">
    <property type="entry name" value="RESPONSE_REGULATORY"/>
    <property type="match status" value="1"/>
</dbReference>
<evidence type="ECO:0000259" key="8">
    <source>
        <dbReference type="PROSITE" id="PS50110"/>
    </source>
</evidence>
<dbReference type="SMART" id="SM00448">
    <property type="entry name" value="REC"/>
    <property type="match status" value="1"/>
</dbReference>
<dbReference type="InterPro" id="IPR011006">
    <property type="entry name" value="CheY-like_superfamily"/>
</dbReference>
<keyword evidence="3" id="KW-0805">Transcription regulation</keyword>
<dbReference type="InterPro" id="IPR016032">
    <property type="entry name" value="Sig_transdc_resp-reg_C-effctor"/>
</dbReference>
<evidence type="ECO:0000313" key="10">
    <source>
        <dbReference type="EMBL" id="RXJ62091.1"/>
    </source>
</evidence>
<feature type="domain" description="Response regulatory" evidence="8">
    <location>
        <begin position="4"/>
        <end position="118"/>
    </location>
</feature>
<dbReference type="Gene3D" id="3.40.50.2300">
    <property type="match status" value="1"/>
</dbReference>
<evidence type="ECO:0000256" key="4">
    <source>
        <dbReference type="ARBA" id="ARBA00023125"/>
    </source>
</evidence>
<sequence>MKNRVLLIEDDEDVIVWIKEYLEEFGFEVSALTTVTDAISNISVNSYNIILLDINLPDFYGYEVLKHIQSNKNDIPVIVISAYSDRKTKLHAFKLGASDYMTKPIDLEELEARIRVHTKSNSPDFQNKLFFVRDNTIFFQDKALSLTKTEFELLSKLIENKNILLEREFLCEALSSISSNRSLDYHIRNIRKKIGDEGSNPKYLLTEYGLGYKLIY</sequence>
<feature type="modified residue" description="4-aspartylphosphate" evidence="6">
    <location>
        <position position="53"/>
    </location>
</feature>
<organism evidence="10 11">
    <name type="scientific">Halarcobacter anaerophilus</name>
    <dbReference type="NCBI Taxonomy" id="877500"/>
    <lineage>
        <taxon>Bacteria</taxon>
        <taxon>Pseudomonadati</taxon>
        <taxon>Campylobacterota</taxon>
        <taxon>Epsilonproteobacteria</taxon>
        <taxon>Campylobacterales</taxon>
        <taxon>Arcobacteraceae</taxon>
        <taxon>Halarcobacter</taxon>
    </lineage>
</organism>
<dbReference type="OrthoDB" id="5343479at2"/>
<keyword evidence="11" id="KW-1185">Reference proteome</keyword>
<dbReference type="SMART" id="SM00862">
    <property type="entry name" value="Trans_reg_C"/>
    <property type="match status" value="1"/>
</dbReference>
<keyword evidence="4 7" id="KW-0238">DNA-binding</keyword>
<dbReference type="Pfam" id="PF00486">
    <property type="entry name" value="Trans_reg_C"/>
    <property type="match status" value="1"/>
</dbReference>
<dbReference type="CDD" id="cd00383">
    <property type="entry name" value="trans_reg_C"/>
    <property type="match status" value="1"/>
</dbReference>
<dbReference type="SUPFAM" id="SSF52172">
    <property type="entry name" value="CheY-like"/>
    <property type="match status" value="1"/>
</dbReference>
<dbReference type="Pfam" id="PF00072">
    <property type="entry name" value="Response_reg"/>
    <property type="match status" value="1"/>
</dbReference>
<protein>
    <submittedName>
        <fullName evidence="10">Two-component system response regulator</fullName>
    </submittedName>
</protein>
<dbReference type="Proteomes" id="UP000290191">
    <property type="component" value="Unassembled WGS sequence"/>
</dbReference>
<feature type="domain" description="OmpR/PhoB-type" evidence="9">
    <location>
        <begin position="120"/>
        <end position="216"/>
    </location>
</feature>
<dbReference type="AlphaFoldDB" id="A0A4Q0Y1H9"/>
<feature type="DNA-binding region" description="OmpR/PhoB-type" evidence="7">
    <location>
        <begin position="120"/>
        <end position="216"/>
    </location>
</feature>
<evidence type="ECO:0000256" key="1">
    <source>
        <dbReference type="ARBA" id="ARBA00022553"/>
    </source>
</evidence>
<evidence type="ECO:0000256" key="7">
    <source>
        <dbReference type="PROSITE-ProRule" id="PRU01091"/>
    </source>
</evidence>